<accession>A0A0Q3HFP7</accession>
<evidence type="ECO:0000313" key="1">
    <source>
        <dbReference type="EMBL" id="KQK21357.1"/>
    </source>
</evidence>
<dbReference type="EnsemblPlants" id="KQK21357">
    <property type="protein sequence ID" value="KQK21357"/>
    <property type="gene ID" value="BRADI_1g60345v3"/>
</dbReference>
<dbReference type="EMBL" id="CM000880">
    <property type="protein sequence ID" value="KQK21357.1"/>
    <property type="molecule type" value="Genomic_DNA"/>
</dbReference>
<organism evidence="1">
    <name type="scientific">Brachypodium distachyon</name>
    <name type="common">Purple false brome</name>
    <name type="synonym">Trachynia distachya</name>
    <dbReference type="NCBI Taxonomy" id="15368"/>
    <lineage>
        <taxon>Eukaryota</taxon>
        <taxon>Viridiplantae</taxon>
        <taxon>Streptophyta</taxon>
        <taxon>Embryophyta</taxon>
        <taxon>Tracheophyta</taxon>
        <taxon>Spermatophyta</taxon>
        <taxon>Magnoliopsida</taxon>
        <taxon>Liliopsida</taxon>
        <taxon>Poales</taxon>
        <taxon>Poaceae</taxon>
        <taxon>BOP clade</taxon>
        <taxon>Pooideae</taxon>
        <taxon>Stipodae</taxon>
        <taxon>Brachypodieae</taxon>
        <taxon>Brachypodium</taxon>
    </lineage>
</organism>
<reference evidence="2" key="3">
    <citation type="submission" date="2018-08" db="UniProtKB">
        <authorList>
            <consortium name="EnsemblPlants"/>
        </authorList>
    </citation>
    <scope>IDENTIFICATION</scope>
    <source>
        <strain evidence="2">cv. Bd21</strain>
    </source>
</reference>
<dbReference type="Proteomes" id="UP000008810">
    <property type="component" value="Chromosome 1"/>
</dbReference>
<gene>
    <name evidence="1" type="ORF">BRADI_1g60345v3</name>
</gene>
<reference evidence="1 2" key="1">
    <citation type="journal article" date="2010" name="Nature">
        <title>Genome sequencing and analysis of the model grass Brachypodium distachyon.</title>
        <authorList>
            <consortium name="International Brachypodium Initiative"/>
        </authorList>
    </citation>
    <scope>NUCLEOTIDE SEQUENCE [LARGE SCALE GENOMIC DNA]</scope>
    <source>
        <strain evidence="1 2">Bd21</strain>
    </source>
</reference>
<evidence type="ECO:0000313" key="3">
    <source>
        <dbReference type="Proteomes" id="UP000008810"/>
    </source>
</evidence>
<name>A0A0Q3HFP7_BRADI</name>
<sequence length="33" mass="3786">MIGITFGMIVFERRRRWMGVGGLWLSCIGNTRA</sequence>
<proteinExistence type="predicted"/>
<keyword evidence="3" id="KW-1185">Reference proteome</keyword>
<reference evidence="1" key="2">
    <citation type="submission" date="2017-06" db="EMBL/GenBank/DDBJ databases">
        <title>WGS assembly of Brachypodium distachyon.</title>
        <authorList>
            <consortium name="The International Brachypodium Initiative"/>
            <person name="Lucas S."/>
            <person name="Harmon-Smith M."/>
            <person name="Lail K."/>
            <person name="Tice H."/>
            <person name="Grimwood J."/>
            <person name="Bruce D."/>
            <person name="Barry K."/>
            <person name="Shu S."/>
            <person name="Lindquist E."/>
            <person name="Wang M."/>
            <person name="Pitluck S."/>
            <person name="Vogel J.P."/>
            <person name="Garvin D.F."/>
            <person name="Mockler T.C."/>
            <person name="Schmutz J."/>
            <person name="Rokhsar D."/>
            <person name="Bevan M.W."/>
        </authorList>
    </citation>
    <scope>NUCLEOTIDE SEQUENCE</scope>
    <source>
        <strain evidence="1">Bd21</strain>
    </source>
</reference>
<evidence type="ECO:0000313" key="2">
    <source>
        <dbReference type="EnsemblPlants" id="KQK21357"/>
    </source>
</evidence>
<dbReference type="Gramene" id="KQK21357">
    <property type="protein sequence ID" value="KQK21357"/>
    <property type="gene ID" value="BRADI_1g60345v3"/>
</dbReference>
<dbReference type="InParanoid" id="A0A0Q3HFP7"/>
<dbReference type="AlphaFoldDB" id="A0A0Q3HFP7"/>
<protein>
    <submittedName>
        <fullName evidence="1 2">Uncharacterized protein</fullName>
    </submittedName>
</protein>